<evidence type="ECO:0000256" key="1">
    <source>
        <dbReference type="ARBA" id="ARBA00010702"/>
    </source>
</evidence>
<evidence type="ECO:0000256" key="2">
    <source>
        <dbReference type="ARBA" id="ARBA00022801"/>
    </source>
</evidence>
<keyword evidence="4" id="KW-1185">Reference proteome</keyword>
<sequence>MTSAHLDRAIGALLGSAAGDALGAGYEFGPPLPDGQPVHMAGGGSFGWAPGEWTDDTSMAVPIAQVLADGGSLDDETSLDRVVAAWVGWARTAKDVGVQTRNLLSALPTPTAAAARESAAAYYAANPRGAGGNGTLMRTGPVALGYLGDGQEEALASAARAVSDLTHADPDAGDACVLWSTAVRHAVRDGVMDLDAQLVWLPAERRDRWAALIAEAEASQPADFDKNGWVVQALQGAWSAIHHGTGLVDVLERAVRGGRDTDTVAAIAGALAGAAHGAAVVPEEWREKLHGWPGLDADGLADLAVRALGRGAANLSARPGAAG</sequence>
<gene>
    <name evidence="3" type="ORF">NP048_17195</name>
</gene>
<dbReference type="InterPro" id="IPR036705">
    <property type="entry name" value="Ribosyl_crysJ1_sf"/>
</dbReference>
<keyword evidence="2" id="KW-0378">Hydrolase</keyword>
<accession>A0ABY5KNX9</accession>
<dbReference type="Pfam" id="PF03747">
    <property type="entry name" value="ADP_ribosyl_GH"/>
    <property type="match status" value="1"/>
</dbReference>
<evidence type="ECO:0000313" key="3">
    <source>
        <dbReference type="EMBL" id="UUI71505.1"/>
    </source>
</evidence>
<comment type="similarity">
    <text evidence="1">Belongs to the ADP-ribosylglycohydrolase family.</text>
</comment>
<dbReference type="RefSeq" id="WP_227575211.1">
    <property type="nucleotide sequence ID" value="NZ_CP101987.1"/>
</dbReference>
<evidence type="ECO:0000313" key="4">
    <source>
        <dbReference type="Proteomes" id="UP001316384"/>
    </source>
</evidence>
<proteinExistence type="inferred from homology"/>
<dbReference type="InterPro" id="IPR005502">
    <property type="entry name" value="Ribosyl_crysJ1"/>
</dbReference>
<dbReference type="EMBL" id="CP101987">
    <property type="protein sequence ID" value="UUI71505.1"/>
    <property type="molecule type" value="Genomic_DNA"/>
</dbReference>
<organism evidence="3 4">
    <name type="scientific">Cellulomonas xiejunii</name>
    <dbReference type="NCBI Taxonomy" id="2968083"/>
    <lineage>
        <taxon>Bacteria</taxon>
        <taxon>Bacillati</taxon>
        <taxon>Actinomycetota</taxon>
        <taxon>Actinomycetes</taxon>
        <taxon>Micrococcales</taxon>
        <taxon>Cellulomonadaceae</taxon>
        <taxon>Cellulomonas</taxon>
    </lineage>
</organism>
<protein>
    <submittedName>
        <fullName evidence="3">ADP-ribosylglycohydrolase family protein</fullName>
    </submittedName>
</protein>
<dbReference type="InterPro" id="IPR050792">
    <property type="entry name" value="ADP-ribosylglycohydrolase"/>
</dbReference>
<name>A0ABY5KNX9_9CELL</name>
<dbReference type="Proteomes" id="UP001316384">
    <property type="component" value="Chromosome"/>
</dbReference>
<reference evidence="3 4" key="1">
    <citation type="submission" date="2022-07" db="EMBL/GenBank/DDBJ databases">
        <title>Novel species in genus cellulomonas.</title>
        <authorList>
            <person name="Ye L."/>
        </authorList>
    </citation>
    <scope>NUCLEOTIDE SEQUENCE [LARGE SCALE GENOMIC DNA]</scope>
    <source>
        <strain evidence="4">zg-B89</strain>
    </source>
</reference>
<dbReference type="PANTHER" id="PTHR16222:SF24">
    <property type="entry name" value="ADP-RIBOSYLHYDROLASE ARH3"/>
    <property type="match status" value="1"/>
</dbReference>
<dbReference type="PANTHER" id="PTHR16222">
    <property type="entry name" value="ADP-RIBOSYLGLYCOHYDROLASE"/>
    <property type="match status" value="1"/>
</dbReference>
<dbReference type="SUPFAM" id="SSF101478">
    <property type="entry name" value="ADP-ribosylglycohydrolase"/>
    <property type="match status" value="1"/>
</dbReference>
<dbReference type="Gene3D" id="1.10.4080.10">
    <property type="entry name" value="ADP-ribosylation/Crystallin J1"/>
    <property type="match status" value="1"/>
</dbReference>